<feature type="domain" description="Methyltransferase FkbM" evidence="1">
    <location>
        <begin position="212"/>
        <end position="346"/>
    </location>
</feature>
<dbReference type="InterPro" id="IPR006342">
    <property type="entry name" value="FkbM_mtfrase"/>
</dbReference>
<dbReference type="RefSeq" id="WP_052734185.1">
    <property type="nucleotide sequence ID" value="NZ_CP011304.1"/>
</dbReference>
<evidence type="ECO:0000313" key="2">
    <source>
        <dbReference type="EMBL" id="AKE65284.1"/>
    </source>
</evidence>
<dbReference type="InterPro" id="IPR052514">
    <property type="entry name" value="SAM-dependent_MTase"/>
</dbReference>
<keyword evidence="2" id="KW-0808">Transferase</keyword>
<dbReference type="GO" id="GO:0032259">
    <property type="term" value="P:methylation"/>
    <property type="evidence" value="ECO:0007669"/>
    <property type="project" value="UniProtKB-KW"/>
</dbReference>
<dbReference type="InterPro" id="IPR029063">
    <property type="entry name" value="SAM-dependent_MTases_sf"/>
</dbReference>
<proteinExistence type="predicted"/>
<gene>
    <name evidence="2" type="ORF">MYAER_2944</name>
</gene>
<evidence type="ECO:0000313" key="3">
    <source>
        <dbReference type="Proteomes" id="UP000034103"/>
    </source>
</evidence>
<dbReference type="PANTHER" id="PTHR34203">
    <property type="entry name" value="METHYLTRANSFERASE, FKBM FAMILY PROTEIN"/>
    <property type="match status" value="1"/>
</dbReference>
<reference evidence="2 3" key="1">
    <citation type="journal article" date="2015" name="Genome Announc.">
        <title>Complete Genome Sequence of Microcystis aeruginosa NIES-2549, a Bloom-Forming Cyanobacterium from Lake Kasumigaura, Japan.</title>
        <authorList>
            <person name="Yamaguchi H."/>
            <person name="Suzuki S."/>
            <person name="Tanabe Y."/>
            <person name="Osana Y."/>
            <person name="Shimura Y."/>
            <person name="Ishida K."/>
            <person name="Kawachi M."/>
        </authorList>
    </citation>
    <scope>NUCLEOTIDE SEQUENCE [LARGE SCALE GENOMIC DNA]</scope>
    <source>
        <strain evidence="2 3">NIES-2549</strain>
    </source>
</reference>
<protein>
    <submittedName>
        <fullName evidence="2">Methyltransferase FkbM</fullName>
    </submittedName>
</protein>
<dbReference type="AlphaFoldDB" id="A0A0F6U5U7"/>
<name>A0A0F6U5U7_MICAE</name>
<dbReference type="PANTHER" id="PTHR34203:SF15">
    <property type="entry name" value="SLL1173 PROTEIN"/>
    <property type="match status" value="1"/>
</dbReference>
<dbReference type="Proteomes" id="UP000034103">
    <property type="component" value="Chromosome"/>
</dbReference>
<evidence type="ECO:0000259" key="1">
    <source>
        <dbReference type="Pfam" id="PF05050"/>
    </source>
</evidence>
<dbReference type="NCBIfam" id="TIGR01444">
    <property type="entry name" value="fkbM_fam"/>
    <property type="match status" value="1"/>
</dbReference>
<dbReference type="EMBL" id="CP011304">
    <property type="protein sequence ID" value="AKE65284.1"/>
    <property type="molecule type" value="Genomic_DNA"/>
</dbReference>
<dbReference type="GO" id="GO:0008168">
    <property type="term" value="F:methyltransferase activity"/>
    <property type="evidence" value="ECO:0007669"/>
    <property type="project" value="UniProtKB-KW"/>
</dbReference>
<dbReference type="PATRIC" id="fig|1641812.3.peg.3048"/>
<dbReference type="Gene3D" id="3.40.50.720">
    <property type="entry name" value="NAD(P)-binding Rossmann-like Domain"/>
    <property type="match status" value="1"/>
</dbReference>
<dbReference type="SUPFAM" id="SSF53335">
    <property type="entry name" value="S-adenosyl-L-methionine-dependent methyltransferases"/>
    <property type="match status" value="1"/>
</dbReference>
<organism evidence="2 3">
    <name type="scientific">Microcystis aeruginosa NIES-2549</name>
    <dbReference type="NCBI Taxonomy" id="1641812"/>
    <lineage>
        <taxon>Bacteria</taxon>
        <taxon>Bacillati</taxon>
        <taxon>Cyanobacteriota</taxon>
        <taxon>Cyanophyceae</taxon>
        <taxon>Oscillatoriophycideae</taxon>
        <taxon>Chroococcales</taxon>
        <taxon>Microcystaceae</taxon>
        <taxon>Microcystis</taxon>
    </lineage>
</organism>
<dbReference type="HOGENOM" id="CLU_048284_0_0_3"/>
<keyword evidence="2" id="KW-0489">Methyltransferase</keyword>
<sequence length="393" mass="44120">MTSDLLVDLKNLLAKPIDAVINYETSVFGGLLEKSQGQVVLFGSGNLGRKCLKGLRKIGIEPVAFADNNAAIWNTKLEGVEVLSPEIAALNYGQNALFLITVFNRENSLTLIQEQLHQLGCQNVALCAVFFWCHPQEFLPHFYLDLPHKIYEQTGDVIAAFDLWQDTESKREYLKQIKWRILLESDGLFSSQEIQYFPTFLRPLLKKEVFVDCGTFDGDTLKTFIDLQGDSIEKIICFEPDPINVTNLKAYLSNLDHQLQAKVIIYQNATGKEREKLRFLAAGSEGSAISSQGNLEVDVVPLDETIADEAPTFIKMDIEGAEIDTILGASNIIEKYTPILAISTYHLQDHLWRLPLLVNSICSDYSYFLIPHGENGLESVFYAIPNSRFTSEA</sequence>
<accession>A0A0F6U5U7</accession>
<dbReference type="Gene3D" id="3.40.50.150">
    <property type="entry name" value="Vaccinia Virus protein VP39"/>
    <property type="match status" value="1"/>
</dbReference>
<dbReference type="Pfam" id="PF05050">
    <property type="entry name" value="Methyltransf_21"/>
    <property type="match status" value="1"/>
</dbReference>